<feature type="compositionally biased region" description="Low complexity" evidence="1">
    <location>
        <begin position="2564"/>
        <end position="2579"/>
    </location>
</feature>
<dbReference type="SMART" id="SM00333">
    <property type="entry name" value="TUDOR"/>
    <property type="match status" value="12"/>
</dbReference>
<gene>
    <name evidence="3" type="ORF">LARSCL_LOCUS6939</name>
</gene>
<dbReference type="Proteomes" id="UP001497382">
    <property type="component" value="Unassembled WGS sequence"/>
</dbReference>
<feature type="region of interest" description="Disordered" evidence="1">
    <location>
        <begin position="2480"/>
        <end position="2528"/>
    </location>
</feature>
<feature type="region of interest" description="Disordered" evidence="1">
    <location>
        <begin position="2428"/>
        <end position="2465"/>
    </location>
</feature>
<dbReference type="SUPFAM" id="SSF50199">
    <property type="entry name" value="Staphylococcal nuclease"/>
    <property type="match status" value="1"/>
</dbReference>
<protein>
    <recommendedName>
        <fullName evidence="2">Tudor domain-containing protein</fullName>
    </recommendedName>
</protein>
<feature type="domain" description="Tudor" evidence="2">
    <location>
        <begin position="452"/>
        <end position="510"/>
    </location>
</feature>
<dbReference type="PANTHER" id="PTHR22948:SF29">
    <property type="entry name" value="FI02030P-RELATED"/>
    <property type="match status" value="1"/>
</dbReference>
<evidence type="ECO:0000259" key="2">
    <source>
        <dbReference type="PROSITE" id="PS50304"/>
    </source>
</evidence>
<feature type="domain" description="Tudor" evidence="2">
    <location>
        <begin position="267"/>
        <end position="325"/>
    </location>
</feature>
<feature type="compositionally biased region" description="Basic and acidic residues" evidence="1">
    <location>
        <begin position="2338"/>
        <end position="2353"/>
    </location>
</feature>
<dbReference type="Gene3D" id="2.30.30.140">
    <property type="match status" value="12"/>
</dbReference>
<feature type="domain" description="Tudor" evidence="2">
    <location>
        <begin position="1520"/>
        <end position="1578"/>
    </location>
</feature>
<dbReference type="GO" id="GO:0005737">
    <property type="term" value="C:cytoplasm"/>
    <property type="evidence" value="ECO:0007669"/>
    <property type="project" value="UniProtKB-ARBA"/>
</dbReference>
<name>A0AAV1ZNX1_9ARAC</name>
<dbReference type="Pfam" id="PF00567">
    <property type="entry name" value="TUDOR"/>
    <property type="match status" value="13"/>
</dbReference>
<feature type="domain" description="Tudor" evidence="2">
    <location>
        <begin position="1324"/>
        <end position="1382"/>
    </location>
</feature>
<feature type="domain" description="Tudor" evidence="2">
    <location>
        <begin position="1112"/>
        <end position="1170"/>
    </location>
</feature>
<dbReference type="InterPro" id="IPR002999">
    <property type="entry name" value="Tudor"/>
</dbReference>
<feature type="region of interest" description="Disordered" evidence="1">
    <location>
        <begin position="2295"/>
        <end position="2315"/>
    </location>
</feature>
<keyword evidence="4" id="KW-1185">Reference proteome</keyword>
<comment type="caution">
    <text evidence="3">The sequence shown here is derived from an EMBL/GenBank/DDBJ whole genome shotgun (WGS) entry which is preliminary data.</text>
</comment>
<evidence type="ECO:0000313" key="3">
    <source>
        <dbReference type="EMBL" id="CAL1273524.1"/>
    </source>
</evidence>
<feature type="compositionally biased region" description="Basic and acidic residues" evidence="1">
    <location>
        <begin position="2431"/>
        <end position="2449"/>
    </location>
</feature>
<dbReference type="InterPro" id="IPR050621">
    <property type="entry name" value="Tudor_domain_containing"/>
</dbReference>
<feature type="compositionally biased region" description="Basic and acidic residues" evidence="1">
    <location>
        <begin position="828"/>
        <end position="839"/>
    </location>
</feature>
<proteinExistence type="predicted"/>
<feature type="domain" description="Tudor" evidence="2">
    <location>
        <begin position="1964"/>
        <end position="2022"/>
    </location>
</feature>
<dbReference type="CDD" id="cd20379">
    <property type="entry name" value="Tudor_dTUD-like"/>
    <property type="match status" value="1"/>
</dbReference>
<feature type="region of interest" description="Disordered" evidence="1">
    <location>
        <begin position="785"/>
        <end position="839"/>
    </location>
</feature>
<feature type="domain" description="Tudor" evidence="2">
    <location>
        <begin position="1743"/>
        <end position="1801"/>
    </location>
</feature>
<accession>A0AAV1ZNX1</accession>
<feature type="region of interest" description="Disordered" evidence="1">
    <location>
        <begin position="2564"/>
        <end position="2587"/>
    </location>
</feature>
<sequence>MAMIRQSTPKDAVVTFVKGEGAFLKFWALPVTAVDTLKALENHLTKIGSDLANSPGFLNCNQVPVGCTCAVFSKCRRAWVRARVLNVLNFTELTVQLIDYGNEERVTIDELRKLDANLSQTKGQAVECILADVRPAFDEWSPDAVRFCESQLLYQTVSCFVVSHYAEVPIVRIAKKGEKEPFVQRLINSGLAYIKPEALPQQQSIRPVLNYKLNILDRNTTHLVKVAYSENQYKFYVQLAAAEVELNKLMDEIRAYISTESFVPVNSPQLDTPCLAVFSGNHVFCRASIKSVSQNQCSVFFVDYGSCEAKFYKDLRAIPNRYLQLPAQAICCSLPKEDVSVEEFHRIISCGLLECHVIGHSGSTNNVTHIVRLAPHAQPSLMQRPFPPRMPQVLTYQRQKLNANATYDVTVSFTNDITEFYCQLTQFKDQLDNLTNVLNSGCELDPLSLVDCIPNLPVCVKFSEDLAWYRAQIVKVNHEHDIEVFFVDYGNYDNATLRDVRRMKPDLMGLPIQAYKCCLYGVELPSDSNQKDSMFDMFEELTAGQDLVAHVHSITDDQSYALTLQDKNSSISVNEKLMPKVSTISTVPVSDIEQLYITYFKSPSSFFAQFEKLSSKKLEEMQIEINGLYADARNTSFKPKSGDFVCAKFSMDSSFYRARVEKVVGNNCDVTFVDYGNKETIPLSDIHPMEKKFFNYPEFGIECGLLAYPPATPVEKLESLMAENSVQAKMVKEENKKWLITLTEDFNGNVAILELLRQHETVVPRSIHGAGLRGFQEHVTKREETIPVNNEFKQPHGSYQNSAKFDSERPSRNKQPFNKSERPFSSPVKEERKEIQSHEKSFNITSIPPKAYRNVYVSHVVSPSEFYCQVEEESTKLQVLMKSIEDTYSNLNDNEMKLHNLAVDSPCCAMFQEDEAWYRAQIKEVGPKTCNVCFIDYGNTDAVPVSKIKELQNEFFNLPTQAIRCKSYNVSPMGVSWSDKDIDTFIEMTLEKSFVAQFVESDESGTYSVNLVSIGKLQDDVLNKEFVSLGHGRLEDASKIIVMNSHTVSSNLTFPVPVVNLDSLENVTVTFGLNPGEVFCQLKSSEKDFKKMMFEMQDYYKKVSVVEAMIDRPHSGMICVCQFSLDSVWYRGEIKKVEKNSLDVLYVDYGNKEIVDKKKIRSITQDFTLLPIQGIKCRLRGIKPPGKTWTMNNNLGQYFEGDVQCKFISKLEDSYLVDMTCNKENVAEKLVKDGLASVDGPLEKQGVLFQTLKAAKPQPVTAIILRREMTFVSGQLLSVTVSFVESPFKFWCQLVDESDILEKLMSDIEGQYMNEGAHPIDAAALAPGTYCMAKYSADEAWYRAQIKTCGLEKYEVFFIDYGNSEETSLDQLASLLPEFLTTPPLCFECRLARAPPSCDSNKTAEFQAAVEEAEEITAKVESAVNDVYILTLLFENDGEEINVSDHLFGFHEVASTSLSAEVPKFLPPDVPLGYQEGYVTMVNTPHDFFIQLVTSEDNLIELANELSKHESDNEAVIIQNPCIGYACCAQFPEDNNWYRAEVTDVQGTTVDVLFVDYGNTSTVDKNLLKTLDKKMLDIPPYAMRCKLNGITSTGDQWSDAAVNAFQDMVLECPLGITFISKDIPAIVNISKEDKDVAQSLIDMELANVDTCPETEEAYADDHLTTVEDQLHSLPSDVSYPQRKLSSSKMQVKISYVDSYDKFYIMPLELSTELDTVMKTLEILYSSEGESDGTKSSIPDVLEDPCVSLPCVAKYSEDEAWYRAVITDIEGDSIYVFFVDYGNSEVSSLKNLRPITPELIKIPPIAIESKLYAIQAKEGKESEITAKLEEYFIDEVELNMEVFQLNEPYGVRLYNDNGDLAEILCQKGLAAEIIPPPETVKELLVENLKETMQTTFVEMPNNISNTIPLRSFADKDELSVNVKFWENENDMIAIYGVPAEIDDELSAFQEKLQIFYNENDKRLSNINCFDYCVAKYLEDESWYRAQVISMDGNAIKVKFIDYGNSDIVEPELIAELSPEFLSEPQFSIKFCLSGFRVDNDQSENLQEKMEEYVYSENVIIKLCKYLCSMPSACATNLLFGEVDLVEILLTDNLISPQYIVNNRLGNKFEATVENIIRDIFYILPVQFAQERGNLQTCLQEQCNASVSSDEIDPKDLYAAKINENWSRISILSINDSVKCAIVKCVDYGIETEVELTNLYLLPKGLRHQPLLLHECKIINLEDAPNNIKIKDMKEIFGCIFVCEMKKSYPIKYPLEIQLLEKNTEENIDANQGESILSEIVEDEVDTLSPENTVVKEETAMSEEKTDVEENEISNTENVELDANINNELCNDVETCEAEPVEKQPESLPEIGHDEQESEALSIIHSINEIPDEKQPESLQEIGHGEQESEALPIIHSINEIPDKKQPESLQEIGHDEQESEALPIIHSINEIPDEKQPESLQESGHDECSAKHLNPADDEMMSETDSENKIISVPECEYDKLSEKSSSTALSEEGSAEKILSVPERESLDAETTSESTAFSNSSSPEKASNLQLNNCELLSNAALPDDGSVEKVMSVPECEFLDAESASESAVLSNSSSPEKTPKLDIDDCKLPNDIDLSDSAESDFVAKALSTELNTETEKPFTESDEIPLDDNLTTEDVGGALQDHKVENHRVESDELDSLPKSNFVEESEWDERPECDIKQTSGDQDCNESFDAAAGLNSHKSCIENENTMLESHIDLASNEIEADLSTVYSAGDFCSKLSCVESDLTKESSPDVLVDVSEDQISGKIDAYVSDIVISNESVLLSVIPYDIHVKLMSTLGESFQSIYSKKELGLKQCSVSDLCAVYSGDTWFRGKILEINEDELTILLIDYGITKTVDKSSVVDLEPEHKKIPPYDVECKLAGVYCPAEKAEDAKNYILTLLSPVQDTGKDVSIEVVEKGKPKQVNLYVTGQNVLFGLLSQNLVHQKISQLCFKSGKYSAKTSYIDTNSGIIQLYVNLVEQFNSLQSLRNSMNSSYPLNVEKASALESGVYAVFYKDTWHRGKAMSSDNGLQLFLVDSGETVPDGELCYLLPEHCIPPPFAILCQLPDNILVTKDFHLAVKEVFAANEFLVDVNMNSESQDLTVTVIDEVLLEKIRSLSSLGQSVINDAESS</sequence>
<feature type="domain" description="Tudor" evidence="2">
    <location>
        <begin position="62"/>
        <end position="121"/>
    </location>
</feature>
<dbReference type="EMBL" id="CAXIEN010000068">
    <property type="protein sequence ID" value="CAL1273524.1"/>
    <property type="molecule type" value="Genomic_DNA"/>
</dbReference>
<feature type="region of interest" description="Disordered" evidence="1">
    <location>
        <begin position="2335"/>
        <end position="2356"/>
    </location>
</feature>
<feature type="compositionally biased region" description="Low complexity" evidence="1">
    <location>
        <begin position="2510"/>
        <end position="2525"/>
    </location>
</feature>
<dbReference type="InterPro" id="IPR035437">
    <property type="entry name" value="SNase_OB-fold_sf"/>
</dbReference>
<organism evidence="3 4">
    <name type="scientific">Larinioides sclopetarius</name>
    <dbReference type="NCBI Taxonomy" id="280406"/>
    <lineage>
        <taxon>Eukaryota</taxon>
        <taxon>Metazoa</taxon>
        <taxon>Ecdysozoa</taxon>
        <taxon>Arthropoda</taxon>
        <taxon>Chelicerata</taxon>
        <taxon>Arachnida</taxon>
        <taxon>Araneae</taxon>
        <taxon>Araneomorphae</taxon>
        <taxon>Entelegynae</taxon>
        <taxon>Araneoidea</taxon>
        <taxon>Araneidae</taxon>
        <taxon>Larinioides</taxon>
    </lineage>
</organism>
<feature type="domain" description="Tudor" evidence="2">
    <location>
        <begin position="2817"/>
        <end position="2873"/>
    </location>
</feature>
<feature type="domain" description="Tudor" evidence="2">
    <location>
        <begin position="900"/>
        <end position="958"/>
    </location>
</feature>
<feature type="compositionally biased region" description="Polar residues" evidence="1">
    <location>
        <begin position="787"/>
        <end position="804"/>
    </location>
</feature>
<evidence type="ECO:0000313" key="4">
    <source>
        <dbReference type="Proteomes" id="UP001497382"/>
    </source>
</evidence>
<dbReference type="SUPFAM" id="SSF63748">
    <property type="entry name" value="Tudor/PWWP/MBT"/>
    <property type="match status" value="13"/>
</dbReference>
<dbReference type="PROSITE" id="PS50304">
    <property type="entry name" value="TUDOR"/>
    <property type="match status" value="11"/>
</dbReference>
<dbReference type="FunFam" id="2.30.30.140:FF:000018">
    <property type="entry name" value="Serine/threonine-protein kinase 31"/>
    <property type="match status" value="6"/>
</dbReference>
<reference evidence="3 4" key="1">
    <citation type="submission" date="2024-04" db="EMBL/GenBank/DDBJ databases">
        <authorList>
            <person name="Rising A."/>
            <person name="Reimegard J."/>
            <person name="Sonavane S."/>
            <person name="Akerstrom W."/>
            <person name="Nylinder S."/>
            <person name="Hedman E."/>
            <person name="Kallberg Y."/>
        </authorList>
    </citation>
    <scope>NUCLEOTIDE SEQUENCE [LARGE SCALE GENOMIC DNA]</scope>
</reference>
<feature type="domain" description="Tudor" evidence="2">
    <location>
        <begin position="638"/>
        <end position="696"/>
    </location>
</feature>
<feature type="compositionally biased region" description="Acidic residues" evidence="1">
    <location>
        <begin position="2455"/>
        <end position="2464"/>
    </location>
</feature>
<dbReference type="Gene3D" id="2.40.50.90">
    <property type="match status" value="8"/>
</dbReference>
<dbReference type="PANTHER" id="PTHR22948">
    <property type="entry name" value="TUDOR DOMAIN CONTAINING PROTEIN"/>
    <property type="match status" value="1"/>
</dbReference>
<evidence type="ECO:0000256" key="1">
    <source>
        <dbReference type="SAM" id="MobiDB-lite"/>
    </source>
</evidence>